<organism evidence="1 2">
    <name type="scientific">Drosophila mojavensis</name>
    <name type="common">Fruit fly</name>
    <dbReference type="NCBI Taxonomy" id="7230"/>
    <lineage>
        <taxon>Eukaryota</taxon>
        <taxon>Metazoa</taxon>
        <taxon>Ecdysozoa</taxon>
        <taxon>Arthropoda</taxon>
        <taxon>Hexapoda</taxon>
        <taxon>Insecta</taxon>
        <taxon>Pterygota</taxon>
        <taxon>Neoptera</taxon>
        <taxon>Endopterygota</taxon>
        <taxon>Diptera</taxon>
        <taxon>Brachycera</taxon>
        <taxon>Muscomorpha</taxon>
        <taxon>Ephydroidea</taxon>
        <taxon>Drosophilidae</taxon>
        <taxon>Drosophila</taxon>
    </lineage>
</organism>
<dbReference type="Proteomes" id="UP000009192">
    <property type="component" value="Unassembled WGS sequence"/>
</dbReference>
<dbReference type="KEGG" id="dmo:Dmoj_GI27047"/>
<dbReference type="EMBL" id="CH933806">
    <property type="protein sequence ID" value="KRG01906.1"/>
    <property type="molecule type" value="Genomic_DNA"/>
</dbReference>
<sequence length="237" mass="27588">MLLSHELLGQQLRQLYIREWHSVSAILQSRRHCWQSVGRRGARYPGGEEARLVHLEQLQLQSDLPYGPNSTEDSTLVVPLYHMWMRLHSIEPNSTVSNPLYSIYRLRLEQQSLQQNLCRVVSILWNRCFLKFCRGPQFVDAITQTGNPQLTTAIKKRNWLQNLVFGFLSITEKLEQALIPVNPNLRYEYQSAAMDMINLRDINTRLNYALVDYIVNNDEQLKDIFQTGDNAVVSKNK</sequence>
<dbReference type="AlphaFoldDB" id="A0A0Q9XAV9"/>
<gene>
    <name evidence="1" type="primary">Dmoj\GI27047</name>
    <name evidence="1" type="ORF">Dmoj_GI27047</name>
</gene>
<name>A0A0Q9XAV9_DROMO</name>
<evidence type="ECO:0000313" key="1">
    <source>
        <dbReference type="EMBL" id="KRG01906.1"/>
    </source>
</evidence>
<dbReference type="InParanoid" id="A0A0Q9XAV9"/>
<reference evidence="1 2" key="1">
    <citation type="journal article" date="2007" name="Nature">
        <title>Evolution of genes and genomes on the Drosophila phylogeny.</title>
        <authorList>
            <consortium name="Drosophila 12 Genomes Consortium"/>
            <person name="Clark A.G."/>
            <person name="Eisen M.B."/>
            <person name="Smith D.R."/>
            <person name="Bergman C.M."/>
            <person name="Oliver B."/>
            <person name="Markow T.A."/>
            <person name="Kaufman T.C."/>
            <person name="Kellis M."/>
            <person name="Gelbart W."/>
            <person name="Iyer V.N."/>
            <person name="Pollard D.A."/>
            <person name="Sackton T.B."/>
            <person name="Larracuente A.M."/>
            <person name="Singh N.D."/>
            <person name="Abad J.P."/>
            <person name="Abt D.N."/>
            <person name="Adryan B."/>
            <person name="Aguade M."/>
            <person name="Akashi H."/>
            <person name="Anderson W.W."/>
            <person name="Aquadro C.F."/>
            <person name="Ardell D.H."/>
            <person name="Arguello R."/>
            <person name="Artieri C.G."/>
            <person name="Barbash D.A."/>
            <person name="Barker D."/>
            <person name="Barsanti P."/>
            <person name="Batterham P."/>
            <person name="Batzoglou S."/>
            <person name="Begun D."/>
            <person name="Bhutkar A."/>
            <person name="Blanco E."/>
            <person name="Bosak S.A."/>
            <person name="Bradley R.K."/>
            <person name="Brand A.D."/>
            <person name="Brent M.R."/>
            <person name="Brooks A.N."/>
            <person name="Brown R.H."/>
            <person name="Butlin R.K."/>
            <person name="Caggese C."/>
            <person name="Calvi B.R."/>
            <person name="Bernardo de Carvalho A."/>
            <person name="Caspi A."/>
            <person name="Castrezana S."/>
            <person name="Celniker S.E."/>
            <person name="Chang J.L."/>
            <person name="Chapple C."/>
            <person name="Chatterji S."/>
            <person name="Chinwalla A."/>
            <person name="Civetta A."/>
            <person name="Clifton S.W."/>
            <person name="Comeron J.M."/>
            <person name="Costello J.C."/>
            <person name="Coyne J.A."/>
            <person name="Daub J."/>
            <person name="David R.G."/>
            <person name="Delcher A.L."/>
            <person name="Delehaunty K."/>
            <person name="Do C.B."/>
            <person name="Ebling H."/>
            <person name="Edwards K."/>
            <person name="Eickbush T."/>
            <person name="Evans J.D."/>
            <person name="Filipski A."/>
            <person name="Findeiss S."/>
            <person name="Freyhult E."/>
            <person name="Fulton L."/>
            <person name="Fulton R."/>
            <person name="Garcia A.C."/>
            <person name="Gardiner A."/>
            <person name="Garfield D.A."/>
            <person name="Garvin B.E."/>
            <person name="Gibson G."/>
            <person name="Gilbert D."/>
            <person name="Gnerre S."/>
            <person name="Godfrey J."/>
            <person name="Good R."/>
            <person name="Gotea V."/>
            <person name="Gravely B."/>
            <person name="Greenberg A.J."/>
            <person name="Griffiths-Jones S."/>
            <person name="Gross S."/>
            <person name="Guigo R."/>
            <person name="Gustafson E.A."/>
            <person name="Haerty W."/>
            <person name="Hahn M.W."/>
            <person name="Halligan D.L."/>
            <person name="Halpern A.L."/>
            <person name="Halter G.M."/>
            <person name="Han M.V."/>
            <person name="Heger A."/>
            <person name="Hillier L."/>
            <person name="Hinrichs A.S."/>
            <person name="Holmes I."/>
            <person name="Hoskins R.A."/>
            <person name="Hubisz M.J."/>
            <person name="Hultmark D."/>
            <person name="Huntley M.A."/>
            <person name="Jaffe D.B."/>
            <person name="Jagadeeshan S."/>
            <person name="Jeck W.R."/>
            <person name="Johnson J."/>
            <person name="Jones C.D."/>
            <person name="Jordan W.C."/>
            <person name="Karpen G.H."/>
            <person name="Kataoka E."/>
            <person name="Keightley P.D."/>
            <person name="Kheradpour P."/>
            <person name="Kirkness E.F."/>
            <person name="Koerich L.B."/>
            <person name="Kristiansen K."/>
            <person name="Kudrna D."/>
            <person name="Kulathinal R.J."/>
            <person name="Kumar S."/>
            <person name="Kwok R."/>
            <person name="Lander E."/>
            <person name="Langley C.H."/>
            <person name="Lapoint R."/>
            <person name="Lazzaro B.P."/>
            <person name="Lee S.J."/>
            <person name="Levesque L."/>
            <person name="Li R."/>
            <person name="Lin C.F."/>
            <person name="Lin M.F."/>
            <person name="Lindblad-Toh K."/>
            <person name="Llopart A."/>
            <person name="Long M."/>
            <person name="Low L."/>
            <person name="Lozovsky E."/>
            <person name="Lu J."/>
            <person name="Luo M."/>
            <person name="Machado C.A."/>
            <person name="Makalowski W."/>
            <person name="Marzo M."/>
            <person name="Matsuda M."/>
            <person name="Matzkin L."/>
            <person name="McAllister B."/>
            <person name="McBride C.S."/>
            <person name="McKernan B."/>
            <person name="McKernan K."/>
            <person name="Mendez-Lago M."/>
            <person name="Minx P."/>
            <person name="Mollenhauer M.U."/>
            <person name="Montooth K."/>
            <person name="Mount S.M."/>
            <person name="Mu X."/>
            <person name="Myers E."/>
            <person name="Negre B."/>
            <person name="Newfeld S."/>
            <person name="Nielsen R."/>
            <person name="Noor M.A."/>
            <person name="O'Grady P."/>
            <person name="Pachter L."/>
            <person name="Papaceit M."/>
            <person name="Parisi M.J."/>
            <person name="Parisi M."/>
            <person name="Parts L."/>
            <person name="Pedersen J.S."/>
            <person name="Pesole G."/>
            <person name="Phillippy A.M."/>
            <person name="Ponting C.P."/>
            <person name="Pop M."/>
            <person name="Porcelli D."/>
            <person name="Powell J.R."/>
            <person name="Prohaska S."/>
            <person name="Pruitt K."/>
            <person name="Puig M."/>
            <person name="Quesneville H."/>
            <person name="Ram K.R."/>
            <person name="Rand D."/>
            <person name="Rasmussen M.D."/>
            <person name="Reed L.K."/>
            <person name="Reenan R."/>
            <person name="Reily A."/>
            <person name="Remington K.A."/>
            <person name="Rieger T.T."/>
            <person name="Ritchie M.G."/>
            <person name="Robin C."/>
            <person name="Rogers Y.H."/>
            <person name="Rohde C."/>
            <person name="Rozas J."/>
            <person name="Rubenfield M.J."/>
            <person name="Ruiz A."/>
            <person name="Russo S."/>
            <person name="Salzberg S.L."/>
            <person name="Sanchez-Gracia A."/>
            <person name="Saranga D.J."/>
            <person name="Sato H."/>
            <person name="Schaeffer S.W."/>
            <person name="Schatz M.C."/>
            <person name="Schlenke T."/>
            <person name="Schwartz R."/>
            <person name="Segarra C."/>
            <person name="Singh R.S."/>
            <person name="Sirot L."/>
            <person name="Sirota M."/>
            <person name="Sisneros N.B."/>
            <person name="Smith C.D."/>
            <person name="Smith T.F."/>
            <person name="Spieth J."/>
            <person name="Stage D.E."/>
            <person name="Stark A."/>
            <person name="Stephan W."/>
            <person name="Strausberg R.L."/>
            <person name="Strempel S."/>
            <person name="Sturgill D."/>
            <person name="Sutton G."/>
            <person name="Sutton G.G."/>
            <person name="Tao W."/>
            <person name="Teichmann S."/>
            <person name="Tobari Y.N."/>
            <person name="Tomimura Y."/>
            <person name="Tsolas J.M."/>
            <person name="Valente V.L."/>
            <person name="Venter E."/>
            <person name="Venter J.C."/>
            <person name="Vicario S."/>
            <person name="Vieira F.G."/>
            <person name="Vilella A.J."/>
            <person name="Villasante A."/>
            <person name="Walenz B."/>
            <person name="Wang J."/>
            <person name="Wasserman M."/>
            <person name="Watts T."/>
            <person name="Wilson D."/>
            <person name="Wilson R.K."/>
            <person name="Wing R.A."/>
            <person name="Wolfner M.F."/>
            <person name="Wong A."/>
            <person name="Wong G.K."/>
            <person name="Wu C.I."/>
            <person name="Wu G."/>
            <person name="Yamamoto D."/>
            <person name="Yang H.P."/>
            <person name="Yang S.P."/>
            <person name="Yorke J.A."/>
            <person name="Yoshida K."/>
            <person name="Zdobnov E."/>
            <person name="Zhang P."/>
            <person name="Zhang Y."/>
            <person name="Zimin A.V."/>
            <person name="Baldwin J."/>
            <person name="Abdouelleil A."/>
            <person name="Abdulkadir J."/>
            <person name="Abebe A."/>
            <person name="Abera B."/>
            <person name="Abreu J."/>
            <person name="Acer S.C."/>
            <person name="Aftuck L."/>
            <person name="Alexander A."/>
            <person name="An P."/>
            <person name="Anderson E."/>
            <person name="Anderson S."/>
            <person name="Arachi H."/>
            <person name="Azer M."/>
            <person name="Bachantsang P."/>
            <person name="Barry A."/>
            <person name="Bayul T."/>
            <person name="Berlin A."/>
            <person name="Bessette D."/>
            <person name="Bloom T."/>
            <person name="Blye J."/>
            <person name="Boguslavskiy L."/>
            <person name="Bonnet C."/>
            <person name="Boukhgalter B."/>
            <person name="Bourzgui I."/>
            <person name="Brown A."/>
            <person name="Cahill P."/>
            <person name="Channer S."/>
            <person name="Cheshatsang Y."/>
            <person name="Chuda L."/>
            <person name="Citroen M."/>
            <person name="Collymore A."/>
            <person name="Cooke P."/>
            <person name="Costello M."/>
            <person name="D'Aco K."/>
            <person name="Daza R."/>
            <person name="De Haan G."/>
            <person name="DeGray S."/>
            <person name="DeMaso C."/>
            <person name="Dhargay N."/>
            <person name="Dooley K."/>
            <person name="Dooley E."/>
            <person name="Doricent M."/>
            <person name="Dorje P."/>
            <person name="Dorjee K."/>
            <person name="Dupes A."/>
            <person name="Elong R."/>
            <person name="Falk J."/>
            <person name="Farina A."/>
            <person name="Faro S."/>
            <person name="Ferguson D."/>
            <person name="Fisher S."/>
            <person name="Foley C.D."/>
            <person name="Franke A."/>
            <person name="Friedrich D."/>
            <person name="Gadbois L."/>
            <person name="Gearin G."/>
            <person name="Gearin C.R."/>
            <person name="Giannoukos G."/>
            <person name="Goode T."/>
            <person name="Graham J."/>
            <person name="Grandbois E."/>
            <person name="Grewal S."/>
            <person name="Gyaltsen K."/>
            <person name="Hafez N."/>
            <person name="Hagos B."/>
            <person name="Hall J."/>
            <person name="Henson C."/>
            <person name="Hollinger A."/>
            <person name="Honan T."/>
            <person name="Huard M.D."/>
            <person name="Hughes L."/>
            <person name="Hurhula B."/>
            <person name="Husby M.E."/>
            <person name="Kamat A."/>
            <person name="Kanga B."/>
            <person name="Kashin S."/>
            <person name="Khazanovich D."/>
            <person name="Kisner P."/>
            <person name="Lance K."/>
            <person name="Lara M."/>
            <person name="Lee W."/>
            <person name="Lennon N."/>
            <person name="Letendre F."/>
            <person name="LeVine R."/>
            <person name="Lipovsky A."/>
            <person name="Liu X."/>
            <person name="Liu J."/>
            <person name="Liu S."/>
            <person name="Lokyitsang T."/>
            <person name="Lokyitsang Y."/>
            <person name="Lubonja R."/>
            <person name="Lui A."/>
            <person name="MacDonald P."/>
            <person name="Magnisalis V."/>
            <person name="Maru K."/>
            <person name="Matthews C."/>
            <person name="McCusker W."/>
            <person name="McDonough S."/>
            <person name="Mehta T."/>
            <person name="Meldrim J."/>
            <person name="Meneus L."/>
            <person name="Mihai O."/>
            <person name="Mihalev A."/>
            <person name="Mihova T."/>
            <person name="Mittelman R."/>
            <person name="Mlenga V."/>
            <person name="Montmayeur A."/>
            <person name="Mulrain L."/>
            <person name="Navidi A."/>
            <person name="Naylor J."/>
            <person name="Negash T."/>
            <person name="Nguyen T."/>
            <person name="Nguyen N."/>
            <person name="Nicol R."/>
            <person name="Norbu C."/>
            <person name="Norbu N."/>
            <person name="Novod N."/>
            <person name="O'Neill B."/>
            <person name="Osman S."/>
            <person name="Markiewicz E."/>
            <person name="Oyono O.L."/>
            <person name="Patti C."/>
            <person name="Phunkhang P."/>
            <person name="Pierre F."/>
            <person name="Priest M."/>
            <person name="Raghuraman S."/>
            <person name="Rege F."/>
            <person name="Reyes R."/>
            <person name="Rise C."/>
            <person name="Rogov P."/>
            <person name="Ross K."/>
            <person name="Ryan E."/>
            <person name="Settipalli S."/>
            <person name="Shea T."/>
            <person name="Sherpa N."/>
            <person name="Shi L."/>
            <person name="Shih D."/>
            <person name="Sparrow T."/>
            <person name="Spaulding J."/>
            <person name="Stalker J."/>
            <person name="Stange-Thomann N."/>
            <person name="Stavropoulos S."/>
            <person name="Stone C."/>
            <person name="Strader C."/>
            <person name="Tesfaye S."/>
            <person name="Thomson T."/>
            <person name="Thoulutsang Y."/>
            <person name="Thoulutsang D."/>
            <person name="Topham K."/>
            <person name="Topping I."/>
            <person name="Tsamla T."/>
            <person name="Vassiliev H."/>
            <person name="Vo A."/>
            <person name="Wangchuk T."/>
            <person name="Wangdi T."/>
            <person name="Weiand M."/>
            <person name="Wilkinson J."/>
            <person name="Wilson A."/>
            <person name="Yadav S."/>
            <person name="Young G."/>
            <person name="Yu Q."/>
            <person name="Zembek L."/>
            <person name="Zhong D."/>
            <person name="Zimmer A."/>
            <person name="Zwirko Z."/>
            <person name="Jaffe D.B."/>
            <person name="Alvarez P."/>
            <person name="Brockman W."/>
            <person name="Butler J."/>
            <person name="Chin C."/>
            <person name="Gnerre S."/>
            <person name="Grabherr M."/>
            <person name="Kleber M."/>
            <person name="Mauceli E."/>
            <person name="MacCallum I."/>
        </authorList>
    </citation>
    <scope>NUCLEOTIDE SEQUENCE [LARGE SCALE GENOMIC DNA]</scope>
    <source>
        <strain evidence="2">Tucson 15081-1352.22</strain>
    </source>
</reference>
<proteinExistence type="predicted"/>
<dbReference type="OrthoDB" id="7835020at2759"/>
<keyword evidence="2" id="KW-1185">Reference proteome</keyword>
<protein>
    <submittedName>
        <fullName evidence="1">Uncharacterized protein, isoform B</fullName>
    </submittedName>
</protein>
<accession>A0A0Q9XAV9</accession>
<evidence type="ECO:0000313" key="2">
    <source>
        <dbReference type="Proteomes" id="UP000009192"/>
    </source>
</evidence>